<evidence type="ECO:0000313" key="1">
    <source>
        <dbReference type="EMBL" id="MBA8888907.1"/>
    </source>
</evidence>
<sequence length="89" mass="10031">MRVEYVSDHYGAQGGIVTTVYMGREKLGHYLRDGDGCSVRWYHLQPPQRGWIERFESIDAARAAFEAFAAGLTIEPWDECGRPEATPPS</sequence>
<name>A0A839EWB2_9GAMM</name>
<dbReference type="EMBL" id="JACGXL010000005">
    <property type="protein sequence ID" value="MBA8888907.1"/>
    <property type="molecule type" value="Genomic_DNA"/>
</dbReference>
<evidence type="ECO:0000313" key="2">
    <source>
        <dbReference type="Proteomes" id="UP000550401"/>
    </source>
</evidence>
<dbReference type="Proteomes" id="UP000550401">
    <property type="component" value="Unassembled WGS sequence"/>
</dbReference>
<gene>
    <name evidence="1" type="ORF">FHW12_003143</name>
</gene>
<protein>
    <submittedName>
        <fullName evidence="1">Uncharacterized protein</fullName>
    </submittedName>
</protein>
<accession>A0A839EWB2</accession>
<reference evidence="1 2" key="1">
    <citation type="submission" date="2020-07" db="EMBL/GenBank/DDBJ databases">
        <title>Genomic Encyclopedia of Type Strains, Phase IV (KMG-V): Genome sequencing to study the core and pangenomes of soil and plant-associated prokaryotes.</title>
        <authorList>
            <person name="Whitman W."/>
        </authorList>
    </citation>
    <scope>NUCLEOTIDE SEQUENCE [LARGE SCALE GENOMIC DNA]</scope>
    <source>
        <strain evidence="1 2">RH2WT43</strain>
    </source>
</reference>
<organism evidence="1 2">
    <name type="scientific">Dokdonella fugitiva</name>
    <dbReference type="NCBI Taxonomy" id="328517"/>
    <lineage>
        <taxon>Bacteria</taxon>
        <taxon>Pseudomonadati</taxon>
        <taxon>Pseudomonadota</taxon>
        <taxon>Gammaproteobacteria</taxon>
        <taxon>Lysobacterales</taxon>
        <taxon>Rhodanobacteraceae</taxon>
        <taxon>Dokdonella</taxon>
    </lineage>
</organism>
<keyword evidence="2" id="KW-1185">Reference proteome</keyword>
<dbReference type="RefSeq" id="WP_182531951.1">
    <property type="nucleotide sequence ID" value="NZ_JACGXL010000005.1"/>
</dbReference>
<comment type="caution">
    <text evidence="1">The sequence shown here is derived from an EMBL/GenBank/DDBJ whole genome shotgun (WGS) entry which is preliminary data.</text>
</comment>
<dbReference type="AlphaFoldDB" id="A0A839EWB2"/>
<proteinExistence type="predicted"/>